<dbReference type="Proteomes" id="UP000287651">
    <property type="component" value="Unassembled WGS sequence"/>
</dbReference>
<proteinExistence type="predicted"/>
<reference evidence="1 2" key="1">
    <citation type="journal article" date="2014" name="Agronomy (Basel)">
        <title>A Draft Genome Sequence for Ensete ventricosum, the Drought-Tolerant Tree Against Hunger.</title>
        <authorList>
            <person name="Harrison J."/>
            <person name="Moore K.A."/>
            <person name="Paszkiewicz K."/>
            <person name="Jones T."/>
            <person name="Grant M."/>
            <person name="Ambacheew D."/>
            <person name="Muzemil S."/>
            <person name="Studholme D.J."/>
        </authorList>
    </citation>
    <scope>NUCLEOTIDE SEQUENCE [LARGE SCALE GENOMIC DNA]</scope>
</reference>
<sequence>MLDMLHQSGSLGNMRFMQNNPSSYWTEIPPDSGRDVLREGLGECSTHHWSDMSEAGTSYAGSDVMVDPRTAVIPFPSGAIMTPGHFAPENFEEQMILAMSVSLADTRARMPAQGLTWL</sequence>
<protein>
    <submittedName>
        <fullName evidence="1">Uncharacterized protein</fullName>
    </submittedName>
</protein>
<comment type="caution">
    <text evidence="1">The sequence shown here is derived from an EMBL/GenBank/DDBJ whole genome shotgun (WGS) entry which is preliminary data.</text>
</comment>
<evidence type="ECO:0000313" key="1">
    <source>
        <dbReference type="EMBL" id="RRT66747.1"/>
    </source>
</evidence>
<accession>A0A426ZRV9</accession>
<name>A0A426ZRV9_ENSVE</name>
<dbReference type="AlphaFoldDB" id="A0A426ZRV9"/>
<gene>
    <name evidence="1" type="ORF">B296_00022758</name>
</gene>
<dbReference type="EMBL" id="AMZH03005309">
    <property type="protein sequence ID" value="RRT66747.1"/>
    <property type="molecule type" value="Genomic_DNA"/>
</dbReference>
<organism evidence="1 2">
    <name type="scientific">Ensete ventricosum</name>
    <name type="common">Abyssinian banana</name>
    <name type="synonym">Musa ensete</name>
    <dbReference type="NCBI Taxonomy" id="4639"/>
    <lineage>
        <taxon>Eukaryota</taxon>
        <taxon>Viridiplantae</taxon>
        <taxon>Streptophyta</taxon>
        <taxon>Embryophyta</taxon>
        <taxon>Tracheophyta</taxon>
        <taxon>Spermatophyta</taxon>
        <taxon>Magnoliopsida</taxon>
        <taxon>Liliopsida</taxon>
        <taxon>Zingiberales</taxon>
        <taxon>Musaceae</taxon>
        <taxon>Ensete</taxon>
    </lineage>
</organism>
<evidence type="ECO:0000313" key="2">
    <source>
        <dbReference type="Proteomes" id="UP000287651"/>
    </source>
</evidence>